<sequence>MKKIFQEEVPGLIRPEPMFSVKRVEPKAMTRILRMATNLVFVTTFDDKKPGSQSINAQFAQNLKDKAAEDRNFHMYRANDEFAKGQEVIYFFGNNEEELVANLENNRARIQNIFRVREKERLEKLILNRKSGDARAGGEPLGLNLNLPASYQIAKAESDFLWLRQPTPNTNRADISLFYHVQNYVSEEQLKPENIMRMRNNITRQHIFGDPSNRDSFLTLEYEYPEPTFFYTQVAGNYAIEMRGGWKTNTNSMGGSMLGIAFVDQENNKLYYMEGFVYYPNEKHREAIREIETLLTGTTLLRAAAE</sequence>
<proteinExistence type="predicted"/>
<comment type="caution">
    <text evidence="1">The sequence shown here is derived from an EMBL/GenBank/DDBJ whole genome shotgun (WGS) entry which is preliminary data.</text>
</comment>
<dbReference type="STRING" id="1189621.A3SI_03098"/>
<organism evidence="1 2">
    <name type="scientific">Nitritalea halalkaliphila LW7</name>
    <dbReference type="NCBI Taxonomy" id="1189621"/>
    <lineage>
        <taxon>Bacteria</taxon>
        <taxon>Pseudomonadati</taxon>
        <taxon>Bacteroidota</taxon>
        <taxon>Cytophagia</taxon>
        <taxon>Cytophagales</taxon>
        <taxon>Cyclobacteriaceae</taxon>
        <taxon>Nitritalea</taxon>
    </lineage>
</organism>
<evidence type="ECO:0008006" key="3">
    <source>
        <dbReference type="Google" id="ProtNLM"/>
    </source>
</evidence>
<dbReference type="Pfam" id="PF16125">
    <property type="entry name" value="DUF4837"/>
    <property type="match status" value="1"/>
</dbReference>
<reference evidence="1 2" key="1">
    <citation type="submission" date="2012-05" db="EMBL/GenBank/DDBJ databases">
        <title>Genome sequence of Nitritalea halalkaliphila LW7.</title>
        <authorList>
            <person name="Jangir P.K."/>
            <person name="Singh A."/>
            <person name="Shivaji S."/>
            <person name="Sharma R."/>
        </authorList>
    </citation>
    <scope>NUCLEOTIDE SEQUENCE [LARGE SCALE GENOMIC DNA]</scope>
    <source>
        <strain evidence="1 2">LW7</strain>
    </source>
</reference>
<name>I5C9J5_9BACT</name>
<keyword evidence="2" id="KW-1185">Reference proteome</keyword>
<dbReference type="AlphaFoldDB" id="I5C9J5"/>
<dbReference type="Proteomes" id="UP000005551">
    <property type="component" value="Unassembled WGS sequence"/>
</dbReference>
<dbReference type="EMBL" id="AJYA01000005">
    <property type="protein sequence ID" value="EIM78497.1"/>
    <property type="molecule type" value="Genomic_DNA"/>
</dbReference>
<dbReference type="InterPro" id="IPR032286">
    <property type="entry name" value="DUF4837"/>
</dbReference>
<gene>
    <name evidence="1" type="ORF">A3SI_03098</name>
</gene>
<accession>I5C9J5</accession>
<evidence type="ECO:0000313" key="2">
    <source>
        <dbReference type="Proteomes" id="UP000005551"/>
    </source>
</evidence>
<protein>
    <recommendedName>
        <fullName evidence="3">DUF4837 domain-containing protein</fullName>
    </recommendedName>
</protein>
<evidence type="ECO:0000313" key="1">
    <source>
        <dbReference type="EMBL" id="EIM78497.1"/>
    </source>
</evidence>
<dbReference type="PATRIC" id="fig|1189621.3.peg.650"/>